<evidence type="ECO:0000313" key="1">
    <source>
        <dbReference type="EMBL" id="AVH86157.1"/>
    </source>
</evidence>
<reference evidence="1 2" key="1">
    <citation type="submission" date="2018-01" db="EMBL/GenBank/DDBJ databases">
        <title>Genome of phiNV3, a phiKMVvirus-like phage infecting Pseudomonas agarici.</title>
        <authorList>
            <person name="Storey N.H."/>
        </authorList>
    </citation>
    <scope>NUCLEOTIDE SEQUENCE [LARGE SCALE GENOMIC DNA]</scope>
</reference>
<protein>
    <submittedName>
        <fullName evidence="1">Uncharacterized protein</fullName>
    </submittedName>
</protein>
<proteinExistence type="predicted"/>
<accession>A0A2P0ZLL9</accession>
<dbReference type="Proteomes" id="UP000240855">
    <property type="component" value="Segment"/>
</dbReference>
<organism evidence="1 2">
    <name type="scientific">Pseudomonas phage phiNV3</name>
    <dbReference type="NCBI Taxonomy" id="2079544"/>
    <lineage>
        <taxon>Viruses</taxon>
        <taxon>Duplodnaviria</taxon>
        <taxon>Heunggongvirae</taxon>
        <taxon>Uroviricota</taxon>
        <taxon>Caudoviricetes</taxon>
        <taxon>Autographivirales</taxon>
        <taxon>Autoscriptoviridae</taxon>
        <taxon>Krylovirinae</taxon>
        <taxon>Kirikabuvirus</taxon>
        <taxon>Kirikabuvirus NV3</taxon>
    </lineage>
</organism>
<name>A0A2P0ZLL9_9CAUD</name>
<keyword evidence="2" id="KW-1185">Reference proteome</keyword>
<sequence length="60" mass="6387">MATPTLPQVVALNRAIHTAKLTVQNYGQSERKLDDLTLAENKAVLVALKTALDAVVTTIG</sequence>
<evidence type="ECO:0000313" key="2">
    <source>
        <dbReference type="Proteomes" id="UP000240855"/>
    </source>
</evidence>
<dbReference type="EMBL" id="MG845683">
    <property type="protein sequence ID" value="AVH86157.1"/>
    <property type="molecule type" value="Genomic_DNA"/>
</dbReference>
<gene>
    <name evidence="1" type="ORF">phiNV3_p48</name>
</gene>